<dbReference type="GO" id="GO:0042273">
    <property type="term" value="P:ribosomal large subunit biogenesis"/>
    <property type="evidence" value="ECO:0007669"/>
    <property type="project" value="TreeGrafter"/>
</dbReference>
<evidence type="ECO:0000256" key="4">
    <source>
        <dbReference type="SAM" id="MobiDB-lite"/>
    </source>
</evidence>
<keyword evidence="3" id="KW-0539">Nucleus</keyword>
<feature type="domain" description="Ribosomal RNA-processing protein 14/surfeit locus protein 6 C-terminal" evidence="5">
    <location>
        <begin position="5"/>
        <end position="150"/>
    </location>
</feature>
<dbReference type="Pfam" id="PF04935">
    <property type="entry name" value="SURF6"/>
    <property type="match status" value="1"/>
</dbReference>
<evidence type="ECO:0000313" key="6">
    <source>
        <dbReference type="Proteomes" id="UP000050795"/>
    </source>
</evidence>
<dbReference type="InterPro" id="IPR007019">
    <property type="entry name" value="SURF6"/>
</dbReference>
<evidence type="ECO:0000259" key="5">
    <source>
        <dbReference type="Pfam" id="PF04935"/>
    </source>
</evidence>
<dbReference type="InterPro" id="IPR029190">
    <property type="entry name" value="Rrp14/SURF6_C"/>
</dbReference>
<comment type="similarity">
    <text evidence="2">Belongs to the SURF6 family.</text>
</comment>
<comment type="subcellular location">
    <subcellularLocation>
        <location evidence="1">Nucleus</location>
    </subcellularLocation>
</comment>
<name>A0AA85JRN3_TRIRE</name>
<dbReference type="GO" id="GO:0003677">
    <property type="term" value="F:DNA binding"/>
    <property type="evidence" value="ECO:0007669"/>
    <property type="project" value="TreeGrafter"/>
</dbReference>
<reference evidence="7 8" key="2">
    <citation type="submission" date="2023-11" db="UniProtKB">
        <authorList>
            <consortium name="WormBaseParasite"/>
        </authorList>
    </citation>
    <scope>IDENTIFICATION</scope>
</reference>
<feature type="compositionally biased region" description="Basic residues" evidence="4">
    <location>
        <begin position="142"/>
        <end position="156"/>
    </location>
</feature>
<dbReference type="GO" id="GO:0005730">
    <property type="term" value="C:nucleolus"/>
    <property type="evidence" value="ECO:0007669"/>
    <property type="project" value="TreeGrafter"/>
</dbReference>
<evidence type="ECO:0000313" key="7">
    <source>
        <dbReference type="WBParaSite" id="TREG1_52730.1"/>
    </source>
</evidence>
<dbReference type="GO" id="GO:0003723">
    <property type="term" value="F:RNA binding"/>
    <property type="evidence" value="ECO:0007669"/>
    <property type="project" value="TreeGrafter"/>
</dbReference>
<evidence type="ECO:0000256" key="1">
    <source>
        <dbReference type="ARBA" id="ARBA00004123"/>
    </source>
</evidence>
<dbReference type="PANTHER" id="PTHR14369">
    <property type="entry name" value="SURFEIT LOCUS PROTEIN 6"/>
    <property type="match status" value="1"/>
</dbReference>
<dbReference type="Proteomes" id="UP000050795">
    <property type="component" value="Unassembled WGS sequence"/>
</dbReference>
<feature type="compositionally biased region" description="Basic and acidic residues" evidence="4">
    <location>
        <begin position="119"/>
        <end position="133"/>
    </location>
</feature>
<evidence type="ECO:0000256" key="2">
    <source>
        <dbReference type="ARBA" id="ARBA00005904"/>
    </source>
</evidence>
<dbReference type="WBParaSite" id="TREG1_52730.2">
    <property type="protein sequence ID" value="TREG1_52730.2"/>
    <property type="gene ID" value="TREG1_52730"/>
</dbReference>
<feature type="compositionally biased region" description="Basic residues" evidence="4">
    <location>
        <begin position="107"/>
        <end position="118"/>
    </location>
</feature>
<keyword evidence="6" id="KW-1185">Reference proteome</keyword>
<accession>A0AA85JRN3</accession>
<sequence>MDSEKYYFSKIQLYDPNEITNYGIQKQFQRKKRRKLAKLEREGIFIGKDPINLLKKATKNSESTSSNSDVTSNDFIRKKWRIASLKAQGVKVKDDISLLKKSAKKVQKLKRKSAKNWKKRTEATEQKMRDKQMKRTANIQARRTKKLSKKIRKARDRGRIFTASE</sequence>
<organism evidence="6 8">
    <name type="scientific">Trichobilharzia regenti</name>
    <name type="common">Nasal bird schistosome</name>
    <dbReference type="NCBI Taxonomy" id="157069"/>
    <lineage>
        <taxon>Eukaryota</taxon>
        <taxon>Metazoa</taxon>
        <taxon>Spiralia</taxon>
        <taxon>Lophotrochozoa</taxon>
        <taxon>Platyhelminthes</taxon>
        <taxon>Trematoda</taxon>
        <taxon>Digenea</taxon>
        <taxon>Strigeidida</taxon>
        <taxon>Schistosomatoidea</taxon>
        <taxon>Schistosomatidae</taxon>
        <taxon>Trichobilharzia</taxon>
    </lineage>
</organism>
<evidence type="ECO:0000313" key="8">
    <source>
        <dbReference type="WBParaSite" id="TREG1_52730.2"/>
    </source>
</evidence>
<feature type="region of interest" description="Disordered" evidence="4">
    <location>
        <begin position="107"/>
        <end position="165"/>
    </location>
</feature>
<dbReference type="WBParaSite" id="TREG1_52730.1">
    <property type="protein sequence ID" value="TREG1_52730.1"/>
    <property type="gene ID" value="TREG1_52730"/>
</dbReference>
<protein>
    <recommendedName>
        <fullName evidence="5">Ribosomal RNA-processing protein 14/surfeit locus protein 6 C-terminal domain-containing protein</fullName>
    </recommendedName>
</protein>
<reference evidence="6" key="1">
    <citation type="submission" date="2022-06" db="EMBL/GenBank/DDBJ databases">
        <authorList>
            <person name="Berger JAMES D."/>
            <person name="Berger JAMES D."/>
        </authorList>
    </citation>
    <scope>NUCLEOTIDE SEQUENCE [LARGE SCALE GENOMIC DNA]</scope>
</reference>
<dbReference type="GO" id="GO:0042274">
    <property type="term" value="P:ribosomal small subunit biogenesis"/>
    <property type="evidence" value="ECO:0007669"/>
    <property type="project" value="TreeGrafter"/>
</dbReference>
<dbReference type="AlphaFoldDB" id="A0AA85JRN3"/>
<evidence type="ECO:0000256" key="3">
    <source>
        <dbReference type="ARBA" id="ARBA00023242"/>
    </source>
</evidence>
<proteinExistence type="inferred from homology"/>
<dbReference type="PANTHER" id="PTHR14369:SF0">
    <property type="entry name" value="SURFEIT LOCUS PROTEIN 6"/>
    <property type="match status" value="1"/>
</dbReference>